<dbReference type="GO" id="GO:0008757">
    <property type="term" value="F:S-adenosylmethionine-dependent methyltransferase activity"/>
    <property type="evidence" value="ECO:0007669"/>
    <property type="project" value="InterPro"/>
</dbReference>
<dbReference type="SUPFAM" id="SSF53335">
    <property type="entry name" value="S-adenosyl-L-methionine-dependent methyltransferases"/>
    <property type="match status" value="1"/>
</dbReference>
<dbReference type="PANTHER" id="PTHR43861:SF1">
    <property type="entry name" value="TRANS-ACONITATE 2-METHYLTRANSFERASE"/>
    <property type="match status" value="1"/>
</dbReference>
<dbReference type="Gene3D" id="3.40.50.150">
    <property type="entry name" value="Vaccinia Virus protein VP39"/>
    <property type="match status" value="1"/>
</dbReference>
<dbReference type="InterPro" id="IPR013216">
    <property type="entry name" value="Methyltransf_11"/>
</dbReference>
<dbReference type="InterPro" id="IPR029063">
    <property type="entry name" value="SAM-dependent_MTases_sf"/>
</dbReference>
<accession>A0A1J9VR96</accession>
<evidence type="ECO:0000313" key="3">
    <source>
        <dbReference type="Proteomes" id="UP000182788"/>
    </source>
</evidence>
<reference evidence="2 3" key="1">
    <citation type="submission" date="2016-06" db="EMBL/GenBank/DDBJ databases">
        <title>First insights into the genetic diversity and population structure of in the Bacillus cereus group bacteria from diverse marine environments.</title>
        <authorList>
            <person name="Liu Y."/>
            <person name="Lai Q."/>
            <person name="Shao Z."/>
        </authorList>
    </citation>
    <scope>NUCLEOTIDE SEQUENCE [LARGE SCALE GENOMIC DNA]</scope>
    <source>
        <strain evidence="2 3">NH24A2</strain>
    </source>
</reference>
<dbReference type="Proteomes" id="UP000182788">
    <property type="component" value="Unassembled WGS sequence"/>
</dbReference>
<organism evidence="2 3">
    <name type="scientific">Bacillus paramycoides</name>
    <dbReference type="NCBI Taxonomy" id="2026194"/>
    <lineage>
        <taxon>Bacteria</taxon>
        <taxon>Bacillati</taxon>
        <taxon>Bacillota</taxon>
        <taxon>Bacilli</taxon>
        <taxon>Bacillales</taxon>
        <taxon>Bacillaceae</taxon>
        <taxon>Bacillus</taxon>
        <taxon>Bacillus cereus group</taxon>
    </lineage>
</organism>
<gene>
    <name evidence="2" type="ORF">BAU28_01920</name>
</gene>
<feature type="domain" description="Methyltransferase type 11" evidence="1">
    <location>
        <begin position="49"/>
        <end position="141"/>
    </location>
</feature>
<dbReference type="AlphaFoldDB" id="A0A1J9VR96"/>
<dbReference type="RefSeq" id="WP_071719353.1">
    <property type="nucleotide sequence ID" value="NZ_CBCSHB010000004.1"/>
</dbReference>
<comment type="caution">
    <text evidence="2">The sequence shown here is derived from an EMBL/GenBank/DDBJ whole genome shotgun (WGS) entry which is preliminary data.</text>
</comment>
<keyword evidence="2" id="KW-0830">Ubiquinone</keyword>
<evidence type="ECO:0000313" key="2">
    <source>
        <dbReference type="EMBL" id="OJD78012.1"/>
    </source>
</evidence>
<dbReference type="GO" id="GO:0032259">
    <property type="term" value="P:methylation"/>
    <property type="evidence" value="ECO:0007669"/>
    <property type="project" value="UniProtKB-KW"/>
</dbReference>
<dbReference type="GeneID" id="87593187"/>
<proteinExistence type="predicted"/>
<dbReference type="CDD" id="cd02440">
    <property type="entry name" value="AdoMet_MTases"/>
    <property type="match status" value="1"/>
</dbReference>
<sequence>MIDSTKDTYNKLASTYKENLDTVNPYNSYYERPAMMEIIPKQMQGMKVLDAGCAAGWYSSQFVNRGAEVTAIDVSPEMVKTARECVGENATFLCHDLEETLPFEDDTFDIIVSSLTLHYLQNWSDVFQEFHRVLKPGGLFVYSVHHPFMDFTKFPCEDYFKTQLLVDTWRKPNITIEVSFFRRSLQNIINETTNNFVLEEVVEPKPIGKMKEVDKKSYHYLNANPHFLIIKAKNTK</sequence>
<dbReference type="Pfam" id="PF08241">
    <property type="entry name" value="Methyltransf_11"/>
    <property type="match status" value="1"/>
</dbReference>
<protein>
    <submittedName>
        <fullName evidence="2">Ubiquinone biosynthesis methyltransferase UbiE</fullName>
    </submittedName>
</protein>
<name>A0A1J9VR96_9BACI</name>
<dbReference type="PANTHER" id="PTHR43861">
    <property type="entry name" value="TRANS-ACONITATE 2-METHYLTRANSFERASE-RELATED"/>
    <property type="match status" value="1"/>
</dbReference>
<keyword evidence="2" id="KW-0489">Methyltransferase</keyword>
<evidence type="ECO:0000259" key="1">
    <source>
        <dbReference type="Pfam" id="PF08241"/>
    </source>
</evidence>
<keyword evidence="2" id="KW-0808">Transferase</keyword>
<dbReference type="EMBL" id="MAOI01000079">
    <property type="protein sequence ID" value="OJD78012.1"/>
    <property type="molecule type" value="Genomic_DNA"/>
</dbReference>